<gene>
    <name evidence="2" type="ORF">QYM36_009220</name>
</gene>
<dbReference type="Gene3D" id="1.10.418.10">
    <property type="entry name" value="Calponin-like domain"/>
    <property type="match status" value="1"/>
</dbReference>
<accession>A0AA88HL97</accession>
<dbReference type="EMBL" id="JAVRJZ010000014">
    <property type="protein sequence ID" value="KAK2713273.1"/>
    <property type="molecule type" value="Genomic_DNA"/>
</dbReference>
<dbReference type="AlphaFoldDB" id="A0AA88HL97"/>
<evidence type="ECO:0000313" key="3">
    <source>
        <dbReference type="Proteomes" id="UP001187531"/>
    </source>
</evidence>
<proteinExistence type="predicted"/>
<evidence type="ECO:0000259" key="1">
    <source>
        <dbReference type="Pfam" id="PF00307"/>
    </source>
</evidence>
<sequence>MACIRGGKTGQGSADGLNQIGKKVGSPKSIIQIYTDWANHYLEKVKSKRRIQDLQTDIIDGVALADVIEAVTSHRLCDVNRKPKTTAQMTISTVNIRTTTSSTSITLKMTISTNITPTLTTSTMTATTDTISSAQLLLCYHDCFATSTRLDLTYPCISLFTLAYPCILIHNLDSRTTTSRTMTTSTIAISTVIALTMTAATVAKTNSKPNFATITITTPATTAT</sequence>
<name>A0AA88HL97_ARTSF</name>
<organism evidence="2 3">
    <name type="scientific">Artemia franciscana</name>
    <name type="common">Brine shrimp</name>
    <name type="synonym">Artemia sanfranciscana</name>
    <dbReference type="NCBI Taxonomy" id="6661"/>
    <lineage>
        <taxon>Eukaryota</taxon>
        <taxon>Metazoa</taxon>
        <taxon>Ecdysozoa</taxon>
        <taxon>Arthropoda</taxon>
        <taxon>Crustacea</taxon>
        <taxon>Branchiopoda</taxon>
        <taxon>Anostraca</taxon>
        <taxon>Artemiidae</taxon>
        <taxon>Artemia</taxon>
    </lineage>
</organism>
<protein>
    <recommendedName>
        <fullName evidence="1">Calponin-homology (CH) domain-containing protein</fullName>
    </recommendedName>
</protein>
<dbReference type="Pfam" id="PF00307">
    <property type="entry name" value="CH"/>
    <property type="match status" value="1"/>
</dbReference>
<comment type="caution">
    <text evidence="2">The sequence shown here is derived from an EMBL/GenBank/DDBJ whole genome shotgun (WGS) entry which is preliminary data.</text>
</comment>
<dbReference type="InterPro" id="IPR036872">
    <property type="entry name" value="CH_dom_sf"/>
</dbReference>
<reference evidence="2" key="1">
    <citation type="submission" date="2023-07" db="EMBL/GenBank/DDBJ databases">
        <title>Chromosome-level genome assembly of Artemia franciscana.</title>
        <authorList>
            <person name="Jo E."/>
        </authorList>
    </citation>
    <scope>NUCLEOTIDE SEQUENCE</scope>
    <source>
        <tissue evidence="2">Whole body</tissue>
    </source>
</reference>
<keyword evidence="3" id="KW-1185">Reference proteome</keyword>
<dbReference type="Proteomes" id="UP001187531">
    <property type="component" value="Unassembled WGS sequence"/>
</dbReference>
<dbReference type="SUPFAM" id="SSF47576">
    <property type="entry name" value="Calponin-homology domain, CH-domain"/>
    <property type="match status" value="1"/>
</dbReference>
<feature type="domain" description="Calponin-homology (CH)" evidence="1">
    <location>
        <begin position="33"/>
        <end position="82"/>
    </location>
</feature>
<dbReference type="InterPro" id="IPR001715">
    <property type="entry name" value="CH_dom"/>
</dbReference>
<evidence type="ECO:0000313" key="2">
    <source>
        <dbReference type="EMBL" id="KAK2713273.1"/>
    </source>
</evidence>